<organism evidence="2">
    <name type="scientific">Ananas comosus var. bracteatus</name>
    <name type="common">red pineapple</name>
    <dbReference type="NCBI Taxonomy" id="296719"/>
    <lineage>
        <taxon>Eukaryota</taxon>
        <taxon>Viridiplantae</taxon>
        <taxon>Streptophyta</taxon>
        <taxon>Embryophyta</taxon>
        <taxon>Tracheophyta</taxon>
        <taxon>Spermatophyta</taxon>
        <taxon>Magnoliopsida</taxon>
        <taxon>Liliopsida</taxon>
        <taxon>Poales</taxon>
        <taxon>Bromeliaceae</taxon>
        <taxon>Bromelioideae</taxon>
        <taxon>Ananas</taxon>
    </lineage>
</organism>
<feature type="compositionally biased region" description="Polar residues" evidence="1">
    <location>
        <begin position="951"/>
        <end position="962"/>
    </location>
</feature>
<feature type="compositionally biased region" description="Basic and acidic residues" evidence="1">
    <location>
        <begin position="940"/>
        <end position="950"/>
    </location>
</feature>
<accession>A0A6V7Q2R7</accession>
<feature type="region of interest" description="Disordered" evidence="1">
    <location>
        <begin position="1069"/>
        <end position="1099"/>
    </location>
</feature>
<feature type="compositionally biased region" description="Basic and acidic residues" evidence="1">
    <location>
        <begin position="801"/>
        <end position="841"/>
    </location>
</feature>
<feature type="compositionally biased region" description="Basic and acidic residues" evidence="1">
    <location>
        <begin position="657"/>
        <end position="676"/>
    </location>
</feature>
<feature type="region of interest" description="Disordered" evidence="1">
    <location>
        <begin position="495"/>
        <end position="570"/>
    </location>
</feature>
<feature type="compositionally biased region" description="Basic and acidic residues" evidence="1">
    <location>
        <begin position="1015"/>
        <end position="1029"/>
    </location>
</feature>
<sequence>MWVVVTDLRETCNENPGLWKRFSHPHHHHQQQQHYHHLPSSSRLLPPPPPPPPPPSGRTIFFDSTLDTHLAMLVSLADTVADLKRKVEIEHAISFPEIGRIIVRAIKVRKKGCFYHLADSMPVQSAISWMKETQFLYLEAVPTSAAKHQAGGAQNPTVEDGGNLEQDRKDHSDHKLNVLLGSSGSENCELNEVPVLDESLGKGDAAIIPINQTNSKEAVTFHAYSNSSLSDIDRIVIEKESLGKEKSRERNGVLEETRMLDENCVPDGGVKDVQDRTDLVVDREKDHGQEERRNSSVEANDESTALVVSEKEKSSKENSREKDESEKSSKEKSGEKNEVLKENRIIDQHPGLVSSPEKKRHKKAKVSSSSEMLLEDAVRRINSQSRGEASELGTVPMEASTHEQHESDMAPSKELTGNEPIGDPALPNYPDDNGKRKKRRRRSSKSSKELESGNQSDIVDAPFDGENAKQFPKAATNDNSLANIEAVISAIEQSIQDNPKEAVENNHEELNKESDIMTVSDKDTRNGANADSADLGLPDPLSTKSSDSDDKPHDRSKDKRDGLSSDVLREDFQVNAIAEVTDLNQEIPSDGNYSKFSKELNDADILTKSVPERNNLEVEPEVPTRSLGRRKKSKNDPSKVSSRKSDPANALDNATEEISKEVDDVRASVDSRDSNDSTKLYTVEPSDGNAKIVKRRKRKDSAKHIEPNDHAIIYSSSDKGKYATEKNYIGTVDDRDDGQDKESKEADVRIEVVAPVDSTVMGFGSPPDKKSRRRRKKASKTELQNQDAIAQEVTDPLGKGVNEEKSKERQENNDRVSAKAHRGTPEDSERTLQDYREDSLGDTHGNASKEAPEAGKYNSSADCVEADEPMVNRSSDSDRINFVDYFAPKKVHEPSPEDPLATEAETMKQNKEKTKRKRKTDINSQSSNPGLVNSSNEQPMIDRKIHDTDTGSRSLVDTTAQQRAKETKVGKASKEKAVKSNSKFDADLGQTSSALICPVENKSQESLSSRKQHRKDANKLKEKMSESEKHKHGNNDIGTISIDSAKEVPQHGNDNALVKAFSLSASASQNNSFSRTDPHHNETITDLVASSDSTEEDTPSLAKRYKVAVRKIPHRRLVNALDSSTQEKTTGASSVAIFHGATSDSSEDESDIINRTAMEATSDSSSTSADSDGDHDVGRQQKGISSAARDKKERKADDGGISLSQSSNGPKKKLPLGTILRSSSSYKKAKLTASQSQADDSESQPVDVVLETQPDLD</sequence>
<feature type="compositionally biased region" description="Basic and acidic residues" evidence="1">
    <location>
        <begin position="269"/>
        <end position="295"/>
    </location>
</feature>
<feature type="region of interest" description="Disordered" evidence="1">
    <location>
        <begin position="606"/>
        <end position="985"/>
    </location>
</feature>
<feature type="region of interest" description="Disordered" evidence="1">
    <location>
        <begin position="997"/>
        <end position="1037"/>
    </location>
</feature>
<feature type="region of interest" description="Disordered" evidence="1">
    <location>
        <begin position="243"/>
        <end position="479"/>
    </location>
</feature>
<evidence type="ECO:0000256" key="1">
    <source>
        <dbReference type="SAM" id="MobiDB-lite"/>
    </source>
</evidence>
<feature type="compositionally biased region" description="Low complexity" evidence="1">
    <location>
        <begin position="1160"/>
        <end position="1170"/>
    </location>
</feature>
<feature type="compositionally biased region" description="Basic and acidic residues" evidence="1">
    <location>
        <begin position="309"/>
        <end position="347"/>
    </location>
</feature>
<feature type="compositionally biased region" description="Basic and acidic residues" evidence="1">
    <location>
        <begin position="1188"/>
        <end position="1198"/>
    </location>
</feature>
<feature type="region of interest" description="Disordered" evidence="1">
    <location>
        <begin position="1120"/>
        <end position="1257"/>
    </location>
</feature>
<dbReference type="EMBL" id="LR862131">
    <property type="protein sequence ID" value="CAD1837197.1"/>
    <property type="molecule type" value="Genomic_DNA"/>
</dbReference>
<feature type="compositionally biased region" description="Pro residues" evidence="1">
    <location>
        <begin position="45"/>
        <end position="56"/>
    </location>
</feature>
<feature type="compositionally biased region" description="Basic residues" evidence="1">
    <location>
        <begin position="435"/>
        <end position="445"/>
    </location>
</feature>
<evidence type="ECO:0000313" key="2">
    <source>
        <dbReference type="EMBL" id="CAD1837197.1"/>
    </source>
</evidence>
<feature type="region of interest" description="Disordered" evidence="1">
    <location>
        <begin position="22"/>
        <end position="56"/>
    </location>
</feature>
<proteinExistence type="predicted"/>
<feature type="compositionally biased region" description="Basic and acidic residues" evidence="1">
    <location>
        <begin position="498"/>
        <end position="525"/>
    </location>
</feature>
<protein>
    <submittedName>
        <fullName evidence="2">Uncharacterized protein</fullName>
    </submittedName>
</protein>
<feature type="compositionally biased region" description="Basic and acidic residues" evidence="1">
    <location>
        <begin position="963"/>
        <end position="985"/>
    </location>
</feature>
<feature type="compositionally biased region" description="Basic residues" evidence="1">
    <location>
        <begin position="692"/>
        <end position="701"/>
    </location>
</feature>
<feature type="compositionally biased region" description="Basic and acidic residues" evidence="1">
    <location>
        <begin position="546"/>
        <end position="570"/>
    </location>
</feature>
<dbReference type="AlphaFoldDB" id="A0A6V7Q2R7"/>
<feature type="compositionally biased region" description="Polar residues" evidence="1">
    <location>
        <begin position="922"/>
        <end position="938"/>
    </location>
</feature>
<feature type="compositionally biased region" description="Basic and acidic residues" evidence="1">
    <location>
        <begin position="738"/>
        <end position="750"/>
    </location>
</feature>
<feature type="region of interest" description="Disordered" evidence="1">
    <location>
        <begin position="147"/>
        <end position="169"/>
    </location>
</feature>
<gene>
    <name evidence="2" type="ORF">CB5_LOCUS20408</name>
</gene>
<reference evidence="2" key="1">
    <citation type="submission" date="2020-07" db="EMBL/GenBank/DDBJ databases">
        <authorList>
            <person name="Lin J."/>
        </authorList>
    </citation>
    <scope>NUCLEOTIDE SEQUENCE</scope>
</reference>
<feature type="compositionally biased region" description="Polar residues" evidence="1">
    <location>
        <begin position="1121"/>
        <end position="1133"/>
    </location>
</feature>
<feature type="compositionally biased region" description="Basic residues" evidence="1">
    <location>
        <begin position="22"/>
        <end position="37"/>
    </location>
</feature>
<feature type="compositionally biased region" description="Basic and acidic residues" evidence="1">
    <location>
        <begin position="243"/>
        <end position="261"/>
    </location>
</feature>
<name>A0A6V7Q2R7_ANACO</name>